<name>A0A5B7ECT0_PORTR</name>
<proteinExistence type="predicted"/>
<organism evidence="1 2">
    <name type="scientific">Portunus trituberculatus</name>
    <name type="common">Swimming crab</name>
    <name type="synonym">Neptunus trituberculatus</name>
    <dbReference type="NCBI Taxonomy" id="210409"/>
    <lineage>
        <taxon>Eukaryota</taxon>
        <taxon>Metazoa</taxon>
        <taxon>Ecdysozoa</taxon>
        <taxon>Arthropoda</taxon>
        <taxon>Crustacea</taxon>
        <taxon>Multicrustacea</taxon>
        <taxon>Malacostraca</taxon>
        <taxon>Eumalacostraca</taxon>
        <taxon>Eucarida</taxon>
        <taxon>Decapoda</taxon>
        <taxon>Pleocyemata</taxon>
        <taxon>Brachyura</taxon>
        <taxon>Eubrachyura</taxon>
        <taxon>Portunoidea</taxon>
        <taxon>Portunidae</taxon>
        <taxon>Portuninae</taxon>
        <taxon>Portunus</taxon>
    </lineage>
</organism>
<protein>
    <submittedName>
        <fullName evidence="1">Uncharacterized protein</fullName>
    </submittedName>
</protein>
<dbReference type="AlphaFoldDB" id="A0A5B7ECT0"/>
<evidence type="ECO:0000313" key="2">
    <source>
        <dbReference type="Proteomes" id="UP000324222"/>
    </source>
</evidence>
<accession>A0A5B7ECT0</accession>
<gene>
    <name evidence="1" type="ORF">E2C01_024301</name>
</gene>
<keyword evidence="2" id="KW-1185">Reference proteome</keyword>
<reference evidence="1 2" key="1">
    <citation type="submission" date="2019-05" db="EMBL/GenBank/DDBJ databases">
        <title>Another draft genome of Portunus trituberculatus and its Hox gene families provides insights of decapod evolution.</title>
        <authorList>
            <person name="Jeong J.-H."/>
            <person name="Song I."/>
            <person name="Kim S."/>
            <person name="Choi T."/>
            <person name="Kim D."/>
            <person name="Ryu S."/>
            <person name="Kim W."/>
        </authorList>
    </citation>
    <scope>NUCLEOTIDE SEQUENCE [LARGE SCALE GENOMIC DNA]</scope>
    <source>
        <tissue evidence="1">Muscle</tissue>
    </source>
</reference>
<sequence length="149" mass="15724">MLKSCQALHKGMGMVGGGGGIMVGARRQAVGPTEVELGVCEAEQAWSGAMIDGESAVWSKAVIGEVGADAGVHIGVGTGIGAGWEGSMYPGYRIQNYNVVTLNIMFLNTLTLYFLKPNNLHSNDLEGIIKTSVIRCELFTGQAVLLDHQ</sequence>
<dbReference type="Proteomes" id="UP000324222">
    <property type="component" value="Unassembled WGS sequence"/>
</dbReference>
<dbReference type="EMBL" id="VSRR010002353">
    <property type="protein sequence ID" value="MPC31026.1"/>
    <property type="molecule type" value="Genomic_DNA"/>
</dbReference>
<comment type="caution">
    <text evidence="1">The sequence shown here is derived from an EMBL/GenBank/DDBJ whole genome shotgun (WGS) entry which is preliminary data.</text>
</comment>
<evidence type="ECO:0000313" key="1">
    <source>
        <dbReference type="EMBL" id="MPC31026.1"/>
    </source>
</evidence>